<sequence>MNSRRLPHDRYITAVVDALAAAGLGPTSAETSDSETNRYETGPDAGCITQLQSLLTWDVDAPGLNESKHRTGFVLLWEHPVEQWQWAPCKKPEARKRQPEPLPLHRWADPAAVVDVVRVLLAGLPVPAGGDPRLWLHFVAASEAVTAWASTKNSPQEGTPVTTPIGEALRQAADRATACWTPEPSGPGICSLLSEAAREGRLDEVDLWDAVVTHLGEELTVPWERAPGRTRTNVAAMLRAAAAGVE</sequence>
<organism evidence="1 2">
    <name type="scientific">Streptomyces doudnae</name>
    <dbReference type="NCBI Taxonomy" id="3075536"/>
    <lineage>
        <taxon>Bacteria</taxon>
        <taxon>Bacillati</taxon>
        <taxon>Actinomycetota</taxon>
        <taxon>Actinomycetes</taxon>
        <taxon>Kitasatosporales</taxon>
        <taxon>Streptomycetaceae</taxon>
        <taxon>Streptomyces</taxon>
    </lineage>
</organism>
<dbReference type="RefSeq" id="WP_093824444.1">
    <property type="nucleotide sequence ID" value="NZ_JAVRES010000004.1"/>
</dbReference>
<dbReference type="AlphaFoldDB" id="A0ABD5EM55"/>
<comment type="caution">
    <text evidence="1">The sequence shown here is derived from an EMBL/GenBank/DDBJ whole genome shotgun (WGS) entry which is preliminary data.</text>
</comment>
<reference evidence="2" key="1">
    <citation type="submission" date="2023-07" db="EMBL/GenBank/DDBJ databases">
        <title>30 novel species of actinomycetes from the DSMZ collection.</title>
        <authorList>
            <person name="Nouioui I."/>
        </authorList>
    </citation>
    <scope>NUCLEOTIDE SEQUENCE [LARGE SCALE GENOMIC DNA]</scope>
    <source>
        <strain evidence="2">DSM 41981</strain>
    </source>
</reference>
<name>A0ABD5EM55_9ACTN</name>
<protein>
    <submittedName>
        <fullName evidence="1">Uncharacterized protein</fullName>
    </submittedName>
</protein>
<proteinExistence type="predicted"/>
<evidence type="ECO:0000313" key="1">
    <source>
        <dbReference type="EMBL" id="MDT0435670.1"/>
    </source>
</evidence>
<keyword evidence="2" id="KW-1185">Reference proteome</keyword>
<dbReference type="EMBL" id="JAVRES010000004">
    <property type="protein sequence ID" value="MDT0435670.1"/>
    <property type="molecule type" value="Genomic_DNA"/>
</dbReference>
<evidence type="ECO:0000313" key="2">
    <source>
        <dbReference type="Proteomes" id="UP001183535"/>
    </source>
</evidence>
<dbReference type="Proteomes" id="UP001183535">
    <property type="component" value="Unassembled WGS sequence"/>
</dbReference>
<gene>
    <name evidence="1" type="ORF">RM877_13340</name>
</gene>
<accession>A0ABD5EM55</accession>